<dbReference type="AlphaFoldDB" id="A0A974DR62"/>
<gene>
    <name evidence="1" type="ORF">XELAEV_18013737mg</name>
</gene>
<sequence length="69" mass="7986">MVMQPVNCLNGILPTLLVIGHKCSVNNRCLATLNRFSTGEKWWWRIHHRDPWDICSAENVQDVHNNTDS</sequence>
<organism evidence="1 2">
    <name type="scientific">Xenopus laevis</name>
    <name type="common">African clawed frog</name>
    <dbReference type="NCBI Taxonomy" id="8355"/>
    <lineage>
        <taxon>Eukaryota</taxon>
        <taxon>Metazoa</taxon>
        <taxon>Chordata</taxon>
        <taxon>Craniata</taxon>
        <taxon>Vertebrata</taxon>
        <taxon>Euteleostomi</taxon>
        <taxon>Amphibia</taxon>
        <taxon>Batrachia</taxon>
        <taxon>Anura</taxon>
        <taxon>Pipoidea</taxon>
        <taxon>Pipidae</taxon>
        <taxon>Xenopodinae</taxon>
        <taxon>Xenopus</taxon>
        <taxon>Xenopus</taxon>
    </lineage>
</organism>
<evidence type="ECO:0000313" key="1">
    <source>
        <dbReference type="EMBL" id="OCT96055.1"/>
    </source>
</evidence>
<reference evidence="2" key="1">
    <citation type="journal article" date="2016" name="Nature">
        <title>Genome evolution in the allotetraploid frog Xenopus laevis.</title>
        <authorList>
            <person name="Session A.M."/>
            <person name="Uno Y."/>
            <person name="Kwon T."/>
            <person name="Chapman J.A."/>
            <person name="Toyoda A."/>
            <person name="Takahashi S."/>
            <person name="Fukui A."/>
            <person name="Hikosaka A."/>
            <person name="Suzuki A."/>
            <person name="Kondo M."/>
            <person name="van Heeringen S.J."/>
            <person name="Quigley I."/>
            <person name="Heinz S."/>
            <person name="Ogino H."/>
            <person name="Ochi H."/>
            <person name="Hellsten U."/>
            <person name="Lyons J.B."/>
            <person name="Simakov O."/>
            <person name="Putnam N."/>
            <person name="Stites J."/>
            <person name="Kuroki Y."/>
            <person name="Tanaka T."/>
            <person name="Michiue T."/>
            <person name="Watanabe M."/>
            <person name="Bogdanovic O."/>
            <person name="Lister R."/>
            <person name="Georgiou G."/>
            <person name="Paranjpe S.S."/>
            <person name="van Kruijsbergen I."/>
            <person name="Shu S."/>
            <person name="Carlson J."/>
            <person name="Kinoshita T."/>
            <person name="Ohta Y."/>
            <person name="Mawaribuchi S."/>
            <person name="Jenkins J."/>
            <person name="Grimwood J."/>
            <person name="Schmutz J."/>
            <person name="Mitros T."/>
            <person name="Mozaffari S.V."/>
            <person name="Suzuki Y."/>
            <person name="Haramoto Y."/>
            <person name="Yamamoto T.S."/>
            <person name="Takagi C."/>
            <person name="Heald R."/>
            <person name="Miller K."/>
            <person name="Haudenschild C."/>
            <person name="Kitzman J."/>
            <person name="Nakayama T."/>
            <person name="Izutsu Y."/>
            <person name="Robert J."/>
            <person name="Fortriede J."/>
            <person name="Burns K."/>
            <person name="Lotay V."/>
            <person name="Karimi K."/>
            <person name="Yasuoka Y."/>
            <person name="Dichmann D.S."/>
            <person name="Flajnik M.F."/>
            <person name="Houston D.W."/>
            <person name="Shendure J."/>
            <person name="DuPasquier L."/>
            <person name="Vize P.D."/>
            <person name="Zorn A.M."/>
            <person name="Ito M."/>
            <person name="Marcotte E.M."/>
            <person name="Wallingford J.B."/>
            <person name="Ito Y."/>
            <person name="Asashima M."/>
            <person name="Ueno N."/>
            <person name="Matsuda Y."/>
            <person name="Veenstra G.J."/>
            <person name="Fujiyama A."/>
            <person name="Harland R.M."/>
            <person name="Taira M."/>
            <person name="Rokhsar D.S."/>
        </authorList>
    </citation>
    <scope>NUCLEOTIDE SEQUENCE [LARGE SCALE GENOMIC DNA]</scope>
    <source>
        <strain evidence="2">J</strain>
    </source>
</reference>
<protein>
    <submittedName>
        <fullName evidence="1">Uncharacterized protein</fullName>
    </submittedName>
</protein>
<proteinExistence type="predicted"/>
<dbReference type="EMBL" id="CM004468">
    <property type="protein sequence ID" value="OCT96055.1"/>
    <property type="molecule type" value="Genomic_DNA"/>
</dbReference>
<dbReference type="Proteomes" id="UP000694892">
    <property type="component" value="Chromosome 2L"/>
</dbReference>
<name>A0A974DR62_XENLA</name>
<evidence type="ECO:0000313" key="2">
    <source>
        <dbReference type="Proteomes" id="UP000694892"/>
    </source>
</evidence>
<accession>A0A974DR62</accession>